<dbReference type="GO" id="GO:0000781">
    <property type="term" value="C:chromosome, telomeric region"/>
    <property type="evidence" value="ECO:0007669"/>
    <property type="project" value="UniProtKB-SubCell"/>
</dbReference>
<organism evidence="21 22">
    <name type="scientific">Cryptococcus deuterogattii Ram5</name>
    <dbReference type="NCBI Taxonomy" id="1296110"/>
    <lineage>
        <taxon>Eukaryota</taxon>
        <taxon>Fungi</taxon>
        <taxon>Dikarya</taxon>
        <taxon>Basidiomycota</taxon>
        <taxon>Agaricomycotina</taxon>
        <taxon>Tremellomycetes</taxon>
        <taxon>Tremellales</taxon>
        <taxon>Cryptococcaceae</taxon>
        <taxon>Cryptococcus</taxon>
        <taxon>Cryptococcus gattii species complex</taxon>
    </lineage>
</organism>
<dbReference type="EMBL" id="KN847903">
    <property type="protein sequence ID" value="KIR40418.1"/>
    <property type="molecule type" value="Genomic_DNA"/>
</dbReference>
<dbReference type="EC" id="2.7.11.1" evidence="4 16"/>
<evidence type="ECO:0000259" key="19">
    <source>
        <dbReference type="PROSITE" id="PS51189"/>
    </source>
</evidence>
<feature type="compositionally biased region" description="Low complexity" evidence="17">
    <location>
        <begin position="716"/>
        <end position="734"/>
    </location>
</feature>
<reference evidence="21 22" key="1">
    <citation type="submission" date="2015-01" db="EMBL/GenBank/DDBJ databases">
        <title>The Genome Sequence of Cryptococcus gattii Ram5.</title>
        <authorList>
            <consortium name="The Broad Institute Genomics Platform"/>
            <person name="Cuomo C."/>
            <person name="Litvintseva A."/>
            <person name="Chen Y."/>
            <person name="Heitman J."/>
            <person name="Sun S."/>
            <person name="Springer D."/>
            <person name="Dromer F."/>
            <person name="Young S."/>
            <person name="Zeng Q."/>
            <person name="Gargeya S."/>
            <person name="Abouelleil A."/>
            <person name="Alvarado L."/>
            <person name="Chapman S.B."/>
            <person name="Gainer-Dewar J."/>
            <person name="Goldberg J."/>
            <person name="Griggs A."/>
            <person name="Gujja S."/>
            <person name="Hansen M."/>
            <person name="Howarth C."/>
            <person name="Imamovic A."/>
            <person name="Larimer J."/>
            <person name="Murphy C."/>
            <person name="Naylor J."/>
            <person name="Pearson M."/>
            <person name="Priest M."/>
            <person name="Roberts A."/>
            <person name="Saif S."/>
            <person name="Shea T."/>
            <person name="Sykes S."/>
            <person name="Wortman J."/>
            <person name="Nusbaum C."/>
            <person name="Birren B."/>
        </authorList>
    </citation>
    <scope>NUCLEOTIDE SEQUENCE [LARGE SCALE GENOMIC DNA]</scope>
    <source>
        <strain evidence="21 22">Ram5</strain>
    </source>
</reference>
<evidence type="ECO:0000256" key="1">
    <source>
        <dbReference type="ARBA" id="ARBA00004123"/>
    </source>
</evidence>
<dbReference type="SUPFAM" id="SSF48371">
    <property type="entry name" value="ARM repeat"/>
    <property type="match status" value="1"/>
</dbReference>
<dbReference type="GO" id="GO:0106310">
    <property type="term" value="F:protein serine kinase activity"/>
    <property type="evidence" value="ECO:0007669"/>
    <property type="project" value="RHEA"/>
</dbReference>
<dbReference type="SMART" id="SM00146">
    <property type="entry name" value="PI3Kc"/>
    <property type="match status" value="1"/>
</dbReference>
<feature type="domain" description="PI3K/PI4K catalytic" evidence="18">
    <location>
        <begin position="2720"/>
        <end position="3032"/>
    </location>
</feature>
<feature type="domain" description="FAT" evidence="19">
    <location>
        <begin position="2030"/>
        <end position="2618"/>
    </location>
</feature>
<dbReference type="Pfam" id="PF02260">
    <property type="entry name" value="FATC"/>
    <property type="match status" value="1"/>
</dbReference>
<dbReference type="Gene3D" id="1.10.1070.11">
    <property type="entry name" value="Phosphatidylinositol 3-/4-kinase, catalytic domain"/>
    <property type="match status" value="1"/>
</dbReference>
<keyword evidence="6 16" id="KW-0723">Serine/threonine-protein kinase</keyword>
<comment type="similarity">
    <text evidence="2 16">Belongs to the PI3/PI4-kinase family. ATM subfamily.</text>
</comment>
<evidence type="ECO:0000256" key="10">
    <source>
        <dbReference type="ARBA" id="ARBA00022777"/>
    </source>
</evidence>
<dbReference type="Gene3D" id="3.30.1010.10">
    <property type="entry name" value="Phosphatidylinositol 3-kinase Catalytic Subunit, Chain A, domain 4"/>
    <property type="match status" value="1"/>
</dbReference>
<dbReference type="HOGENOM" id="CLU_000178_11_0_1"/>
<evidence type="ECO:0000313" key="21">
    <source>
        <dbReference type="EMBL" id="KIR40418.1"/>
    </source>
</evidence>
<dbReference type="Pfam" id="PF11640">
    <property type="entry name" value="TAN"/>
    <property type="match status" value="1"/>
</dbReference>
<evidence type="ECO:0000256" key="11">
    <source>
        <dbReference type="ARBA" id="ARBA00022840"/>
    </source>
</evidence>
<dbReference type="InterPro" id="IPR018936">
    <property type="entry name" value="PI3/4_kinase_CS"/>
</dbReference>
<dbReference type="InterPro" id="IPR011009">
    <property type="entry name" value="Kinase-like_dom_sf"/>
</dbReference>
<feature type="compositionally biased region" description="Low complexity" evidence="17">
    <location>
        <begin position="912"/>
        <end position="922"/>
    </location>
</feature>
<dbReference type="InterPro" id="IPR021668">
    <property type="entry name" value="TAN"/>
</dbReference>
<gene>
    <name evidence="21" type="ORF">I313_03742</name>
</gene>
<feature type="compositionally biased region" description="Basic and acidic residues" evidence="17">
    <location>
        <begin position="2484"/>
        <end position="2501"/>
    </location>
</feature>
<feature type="domain" description="FATC" evidence="20">
    <location>
        <begin position="3026"/>
        <end position="3062"/>
    </location>
</feature>
<keyword evidence="22" id="KW-1185">Reference proteome</keyword>
<dbReference type="GO" id="GO:0005524">
    <property type="term" value="F:ATP binding"/>
    <property type="evidence" value="ECO:0007669"/>
    <property type="project" value="UniProtKB-KW"/>
</dbReference>
<evidence type="ECO:0000256" key="9">
    <source>
        <dbReference type="ARBA" id="ARBA00022763"/>
    </source>
</evidence>
<dbReference type="InterPro" id="IPR038980">
    <property type="entry name" value="ATM_plant"/>
</dbReference>
<keyword evidence="16" id="KW-0158">Chromosome</keyword>
<dbReference type="InterPro" id="IPR016024">
    <property type="entry name" value="ARM-type_fold"/>
</dbReference>
<evidence type="ECO:0000256" key="5">
    <source>
        <dbReference type="ARBA" id="ARBA00014619"/>
    </source>
</evidence>
<name>A0A0D0TX06_9TREE</name>
<feature type="region of interest" description="Disordered" evidence="17">
    <location>
        <begin position="714"/>
        <end position="741"/>
    </location>
</feature>
<evidence type="ECO:0000256" key="17">
    <source>
        <dbReference type="SAM" id="MobiDB-lite"/>
    </source>
</evidence>
<comment type="function">
    <text evidence="13 16">Serine/threonine protein kinase which activates checkpoint signaling upon genotoxic stresses such as ionizing radiation (IR), ultraviolet light (UV), or DNA replication stalling, thereby acting as a DNA damage sensor. Recognizes the substrate consensus sequence [ST]-Q. Phosphorylates histone H2A to form H2AS128ph (gamma-H2A) at sites of DNA damage, involved in the regulation of DNA damage response mechanism. Required for the control of telomere length and genome stability.</text>
</comment>
<keyword evidence="16" id="KW-0779">Telomere</keyword>
<feature type="region of interest" description="Disordered" evidence="17">
    <location>
        <begin position="2475"/>
        <end position="2501"/>
    </location>
</feature>
<keyword evidence="8 16" id="KW-0547">Nucleotide-binding</keyword>
<dbReference type="SMART" id="SM01343">
    <property type="entry name" value="FATC"/>
    <property type="match status" value="1"/>
</dbReference>
<dbReference type="SUPFAM" id="SSF56112">
    <property type="entry name" value="Protein kinase-like (PK-like)"/>
    <property type="match status" value="1"/>
</dbReference>
<dbReference type="InterPro" id="IPR003151">
    <property type="entry name" value="PIK-rel_kinase_FAT"/>
</dbReference>
<evidence type="ECO:0000313" key="22">
    <source>
        <dbReference type="Proteomes" id="UP000053392"/>
    </source>
</evidence>
<evidence type="ECO:0000256" key="7">
    <source>
        <dbReference type="ARBA" id="ARBA00022679"/>
    </source>
</evidence>
<keyword evidence="10 16" id="KW-0418">Kinase</keyword>
<keyword evidence="16" id="KW-0156">Chromatin regulator</keyword>
<feature type="region of interest" description="Disordered" evidence="17">
    <location>
        <begin position="976"/>
        <end position="1010"/>
    </location>
</feature>
<dbReference type="PANTHER" id="PTHR37079">
    <property type="entry name" value="SERINE/THREONINE-PROTEIN KINASE ATM"/>
    <property type="match status" value="1"/>
</dbReference>
<evidence type="ECO:0000256" key="8">
    <source>
        <dbReference type="ARBA" id="ARBA00022741"/>
    </source>
</evidence>
<dbReference type="InterPro" id="IPR003152">
    <property type="entry name" value="FATC_dom"/>
</dbReference>
<dbReference type="PROSITE" id="PS51190">
    <property type="entry name" value="FATC"/>
    <property type="match status" value="1"/>
</dbReference>
<evidence type="ECO:0000256" key="3">
    <source>
        <dbReference type="ARBA" id="ARBA00011370"/>
    </source>
</evidence>
<keyword evidence="9 16" id="KW-0227">DNA damage</keyword>
<comment type="subunit">
    <text evidence="3">Associates with DNA double-strand breaks.</text>
</comment>
<dbReference type="Proteomes" id="UP000053392">
    <property type="component" value="Unassembled WGS sequence"/>
</dbReference>
<evidence type="ECO:0000256" key="2">
    <source>
        <dbReference type="ARBA" id="ARBA00010769"/>
    </source>
</evidence>
<evidence type="ECO:0000256" key="13">
    <source>
        <dbReference type="ARBA" id="ARBA00025079"/>
    </source>
</evidence>
<sequence>MDSVKGLHAALSLYASDSARDRARALTLLPPIFANPDNLGVFHAAAAAAAAATPAWLALFHCLFRAVALEKAAVRRRGASGNAAAERLAQAIRLVRLVAEQAVHRIARKPLLALLTHMRHHLVAPPRIFAPALLDYAKAIHALLAYPPHLESIDRHTWLALMSISFAAILGDRLLSDDQMDEHDILDVAHELALLDTEHEHGHEHGTLPVPHKPPVTLNTSSLVQIIPTLLCSTVSPIIPPTMHSGDTLTPGQKVGLGIILKIRRFFIMYPHVTIYHLHLLKALNTVLSEMELNCCDLFWLGSVKIFPHLVTLWAAPERDRDRRIPEQIAIAIHKILPHVAPHNRSVDVREDVERLMEMLWKESTMSRGIEPLDLASTRLNSHHRATCRPFETRSFSAGHHFSVDHALSWIAIETYCDASIYLYQTQASTPSGMSKRRKVENHLASLISTVGGMARSESRLIPLQTLVFIIDRHWSKLANDVKCDIRRTLILLLRDDNEILQSWAYIALSTVVLSSRAEDSLPTNGIGNDQSDEDDWKQVWNFALQKCHLPGTSRSASHAAAILLQFNMLDSTLTIKGIQTLLTSIAVQGPPTVHDSVCALYSIALEIARSDIQLYSLDLEEQVLSWLEKVFAGEKFERDKKMDTQRRFGDQSTTPGDVLRLFSAVSRIQCHDVALAEPVTQAFLPESAVVEYALERAKTRPIRDFLLYHTYPRTPQQQQPPSDDSPRAAPSSDHSTFLDGRPRRLSDLLSSILDVTIAQWEATNPNPVIISISSDNSGERLGRCIDLLVLVLGFQGLLQLDGYIPHAGCVKSSIRLLHLLKPSLTSSDLSIPSLDRVWRGLTCLVDERKVQQQQHQQQDEWPILVKPDVQSGIRQDLLPPILYDTSPAAEHPTEPPPPTTLSDRVSIPTKQPTQLPLTFPSTSTLTHVAPSSFSTFQIHSRPASLVHAIWRLPDVSAALQGLFSVCLQVITRSSSTASQPAHPSHANDENDDGDGDGDDDDNDDDFAITNSGETASAAPLLLPNQVADWKASTSLLHSAVAFRLQGAMLANGQSRAYKDTQLINAFLQADGVRAVEIGRAICKAMAKGWLRLGADAVEAVVASLGDMLNSYGYARDERLLQLCLEFLTCSAPVWMKSGSHHGGGGGGGGSSSDDDDLMDEAMRLVCYIATKITAGSITSWKVRLAMLCFIEEFLHYDSAPKLWSECMVQEEAAEDDDDDDVGMEDENHLFYYISQSLCDPDMRVRTRAASTAASALYRSSIHPAEHPLIYDQASRLQAADPTFAEHYHSYVLWKLNCCIASAKQRQRVIFDLYETAISGTEYSDHLQAGLEAVARRLGLSSITALYLPYAPTTIISHDTSRSSAITFVLSTTHRLFGSSSSSRSAFFTACLEHAGAYMLYCGKIGLFTSACEAAGVLPKDLALQHSVAAAAMAMVLFYSNDKTNSLNMNKCKAEAVALLSTFPGMSGGHAAAEELLYNYANGVAAHLWELMDLESSVDEIVAWLDKMEKDTTAGNAFAQMMANDDNAKRGKVKAVNPATSFQSIYNVCRFLEKDYSSVSVHAFTFAAILRLTSLINNAFLISEQRRYLRALAMLLSVYQGTLQRPLIWEAFLTETITLLLQPDICRTVLSMVIWAFDRLESLSSTPSKLVNIFCQLGEIRIELGGSGIGSQPNQIGDAVEEWIVKMSPKWSKSQISQEAFERAVALWPDSLKNRLSVLATPLSLRNLADLSQNEAVHNAGQLCKQFLHFADAEHKQDVASVFVDSTFWSLKDKISKLWDKGGINAFQDLLYLCNGEVRAPSLDFYGQDTSGKALTATSGQHRKMEAMNALHLAICKTMVQPLHDRHPQIRSAAYRCLQRTKPILTGKDLKELPPDISDVVPILVPIPVGSASQSQAIQLDGIINSAVWSKKAENFATWSHELSRLLCKVASQHDKFFLSFEPLLSTPLFPLHRFLGHFVHASLACSRSMSFERSKAISEHFEMVLKNPFASTEAVQSIVNIVLELRKYEHPFKSGMLGYNAWLSVNFVDLSRAAAKCGLYVSALLFLELANDQEGSLDLGEPSVRQIMYDIYSNVEDPDGFYGVHNKDIRDSLRRRLKHEGLSWQALGWAGAVYNVDGNDRKSAIPVLHHLHDIGLSRLASVVASETRTSGSVPLDDPFFADLSWRMGDWNLPIDKKSGITSSGLLYSALRAVHRSKSSDSASLIVDQASRAEMTRLSGLQREMLTSIKSTVTNLLCLRELDHWLDPQLQQDIHEAIDKGTVVNLQDINDRFEFESAERIIATRLSVFDSVKQRESQDMIGDALTPKMEMVTKAESMCHIKLSRLALKSNNLQAAINSLTALQKLQDDVGEIDEAQDVFCEVLWKQGEHTLAIQYVEDLLLREKEKKSKGQRTPFLQGRLAHWASEARLKAANEIFGMFSDVAKSIKRSTTDISEHAEIFYQFACFADKQYVNQSSSADVKQLKEYSKLRSSQASRVTARQSRARESDQKDIASREAERDEQKLKKFEMQQKQYLNAALQFYAEAVSMTDNFNDCVTRLVTLWLENDKNDESNTTFSRSVQKVPSYKFIFLGPQLAARLHRPETPTIFNSTLNGLMLRMSQDHPYHTLYHVIPLLWEHKQPQSTNSSTLGRKSAADDIMMKLTSWSSNQLASGAAKSMKRFVAIAMEWTSFIEKDKRLEYKIPSDSPLRKAPQDIPVATSTPPIDITCQYNDIATFDHFSEWYTRAGGLSRPKVMKCFDSKGQIYTQLFKKDDGFRQDAVMEQIFVLVNDLLNRNRETRSRKLRYRTYGVLALPDATGVIEFVVGTKPLIKYLPPAHEKYHPKDITSHDFLKAMQEVQSVKNNDEKIVQVWTKLKKRFRPVMRHLFTEKYRDPMAWFSMRLTYARSLAVTSIVGWVLEIGDRHCSNILMDECTGELVHIDFGIAFGAGRILPIPELVPFRLTDDLVDALGVTGVNGTFRQCSQLVLQTLIDSSDVVLTILEVFKQDPLHTWMVDDKMKKAQDGNHKMYPERGQEKADRIMRETRENLSKELSVQYRVNQLIQEARDVNNLATIFRGWHSWL</sequence>
<dbReference type="PROSITE" id="PS51189">
    <property type="entry name" value="FAT"/>
    <property type="match status" value="1"/>
</dbReference>
<dbReference type="CDD" id="cd05171">
    <property type="entry name" value="PIKKc_ATM"/>
    <property type="match status" value="1"/>
</dbReference>
<keyword evidence="7 16" id="KW-0808">Transferase</keyword>
<feature type="region of interest" description="Disordered" evidence="17">
    <location>
        <begin position="885"/>
        <end position="922"/>
    </location>
</feature>
<dbReference type="Pfam" id="PF02259">
    <property type="entry name" value="FAT"/>
    <property type="match status" value="1"/>
</dbReference>
<evidence type="ECO:0000256" key="12">
    <source>
        <dbReference type="ARBA" id="ARBA00023242"/>
    </source>
</evidence>
<dbReference type="OrthoDB" id="381190at2759"/>
<dbReference type="PROSITE" id="PS00916">
    <property type="entry name" value="PI3_4_KINASE_2"/>
    <property type="match status" value="1"/>
</dbReference>
<evidence type="ECO:0000256" key="15">
    <source>
        <dbReference type="ARBA" id="ARBA00048679"/>
    </source>
</evidence>
<evidence type="ECO:0000259" key="20">
    <source>
        <dbReference type="PROSITE" id="PS51190"/>
    </source>
</evidence>
<evidence type="ECO:0000256" key="6">
    <source>
        <dbReference type="ARBA" id="ARBA00022527"/>
    </source>
</evidence>
<dbReference type="GO" id="GO:0005634">
    <property type="term" value="C:nucleus"/>
    <property type="evidence" value="ECO:0007669"/>
    <property type="project" value="UniProtKB-SubCell"/>
</dbReference>
<keyword evidence="11 16" id="KW-0067">ATP-binding</keyword>
<dbReference type="GO" id="GO:0035556">
    <property type="term" value="P:intracellular signal transduction"/>
    <property type="evidence" value="ECO:0007669"/>
    <property type="project" value="UniProtKB-ARBA"/>
</dbReference>
<evidence type="ECO:0000256" key="14">
    <source>
        <dbReference type="ARBA" id="ARBA00047899"/>
    </source>
</evidence>
<dbReference type="InterPro" id="IPR036940">
    <property type="entry name" value="PI3/4_kinase_cat_sf"/>
</dbReference>
<dbReference type="GO" id="GO:0004674">
    <property type="term" value="F:protein serine/threonine kinase activity"/>
    <property type="evidence" value="ECO:0007669"/>
    <property type="project" value="UniProtKB-KW"/>
</dbReference>
<dbReference type="GO" id="GO:0006281">
    <property type="term" value="P:DNA repair"/>
    <property type="evidence" value="ECO:0007669"/>
    <property type="project" value="InterPro"/>
</dbReference>
<dbReference type="InterPro" id="IPR000403">
    <property type="entry name" value="PI3/4_kinase_cat_dom"/>
</dbReference>
<dbReference type="GO" id="GO:0006325">
    <property type="term" value="P:chromatin organization"/>
    <property type="evidence" value="ECO:0007669"/>
    <property type="project" value="UniProtKB-KW"/>
</dbReference>
<comment type="catalytic activity">
    <reaction evidence="14 16">
        <text>L-threonyl-[protein] + ATP = O-phospho-L-threonyl-[protein] + ADP + H(+)</text>
        <dbReference type="Rhea" id="RHEA:46608"/>
        <dbReference type="Rhea" id="RHEA-COMP:11060"/>
        <dbReference type="Rhea" id="RHEA-COMP:11605"/>
        <dbReference type="ChEBI" id="CHEBI:15378"/>
        <dbReference type="ChEBI" id="CHEBI:30013"/>
        <dbReference type="ChEBI" id="CHEBI:30616"/>
        <dbReference type="ChEBI" id="CHEBI:61977"/>
        <dbReference type="ChEBI" id="CHEBI:456216"/>
        <dbReference type="EC" id="2.7.11.1"/>
    </reaction>
</comment>
<dbReference type="PROSITE" id="PS50290">
    <property type="entry name" value="PI3_4_KINASE_3"/>
    <property type="match status" value="1"/>
</dbReference>
<comment type="catalytic activity">
    <reaction evidence="15">
        <text>L-seryl-[protein] + ATP = O-phospho-L-seryl-[protein] + ADP + H(+)</text>
        <dbReference type="Rhea" id="RHEA:17989"/>
        <dbReference type="Rhea" id="RHEA-COMP:9863"/>
        <dbReference type="Rhea" id="RHEA-COMP:11604"/>
        <dbReference type="ChEBI" id="CHEBI:15378"/>
        <dbReference type="ChEBI" id="CHEBI:29999"/>
        <dbReference type="ChEBI" id="CHEBI:30616"/>
        <dbReference type="ChEBI" id="CHEBI:83421"/>
        <dbReference type="ChEBI" id="CHEBI:456216"/>
        <dbReference type="EC" id="2.7.11.1"/>
    </reaction>
</comment>
<dbReference type="InterPro" id="IPR044107">
    <property type="entry name" value="PIKKc_ATM"/>
</dbReference>
<dbReference type="Pfam" id="PF00454">
    <property type="entry name" value="PI3_PI4_kinase"/>
    <property type="match status" value="1"/>
</dbReference>
<evidence type="ECO:0000259" key="18">
    <source>
        <dbReference type="PROSITE" id="PS50290"/>
    </source>
</evidence>
<comment type="subcellular location">
    <subcellularLocation>
        <location evidence="16">Chromosome</location>
        <location evidence="16">Telomere</location>
    </subcellularLocation>
    <subcellularLocation>
        <location evidence="1 16">Nucleus</location>
    </subcellularLocation>
</comment>
<accession>A0A0D0TX06</accession>
<dbReference type="InterPro" id="IPR014009">
    <property type="entry name" value="PIK_FAT"/>
</dbReference>
<evidence type="ECO:0000256" key="4">
    <source>
        <dbReference type="ARBA" id="ARBA00012513"/>
    </source>
</evidence>
<dbReference type="PANTHER" id="PTHR37079:SF4">
    <property type="entry name" value="SERINE_THREONINE-PROTEIN KINASE ATM"/>
    <property type="match status" value="1"/>
</dbReference>
<keyword evidence="12 16" id="KW-0539">Nucleus</keyword>
<feature type="compositionally biased region" description="Acidic residues" evidence="17">
    <location>
        <begin position="990"/>
        <end position="1007"/>
    </location>
</feature>
<evidence type="ECO:0000256" key="16">
    <source>
        <dbReference type="RuleBase" id="RU365027"/>
    </source>
</evidence>
<protein>
    <recommendedName>
        <fullName evidence="5 16">Serine/threonine-protein kinase Tel1</fullName>
        <ecNumber evidence="4 16">2.7.11.1</ecNumber>
    </recommendedName>
</protein>
<dbReference type="SMART" id="SM01342">
    <property type="entry name" value="TAN"/>
    <property type="match status" value="1"/>
</dbReference>
<proteinExistence type="inferred from homology"/>